<dbReference type="Proteomes" id="UP000663292">
    <property type="component" value="Chromosome"/>
</dbReference>
<dbReference type="PANTHER" id="PTHR43162">
    <property type="match status" value="1"/>
</dbReference>
<protein>
    <submittedName>
        <fullName evidence="2">YbjT</fullName>
    </submittedName>
</protein>
<feature type="domain" description="NAD(P)-binding" evidence="1">
    <location>
        <begin position="8"/>
        <end position="180"/>
    </location>
</feature>
<gene>
    <name evidence="2" type="ORF">HSEST_0726</name>
</gene>
<dbReference type="Gene3D" id="3.90.25.10">
    <property type="entry name" value="UDP-galactose 4-epimerase, domain 1"/>
    <property type="match status" value="1"/>
</dbReference>
<keyword evidence="3" id="KW-1185">Reference proteome</keyword>
<dbReference type="Gene3D" id="3.40.50.720">
    <property type="entry name" value="NAD(P)-binding Rossmann-like Domain"/>
    <property type="match status" value="1"/>
</dbReference>
<evidence type="ECO:0000313" key="2">
    <source>
        <dbReference type="EMBL" id="QSG14271.1"/>
    </source>
</evidence>
<dbReference type="AlphaFoldDB" id="A0A897NPV8"/>
<sequence>MDTVLVTGATGTVGSRVVDRLTDRDVTVRAATRDPADEQFQGDVEPVAFDFEKPETWGAAFGGVDAMFLVRPPAIARVGDSMLPAIDAGARVGVERIVLLSVLGAEQNPLLPHRRIEKHLRDSDATWTFLRASFFMENLLAVHRREITEHGEIVVPAGDGETSFVAADDVAAMAVAALTESGHEYRAYDVTGPEAVTYYDVAHTLSDALDRSVTYEAPSLARFVRHSRRLGRDWSFLLVMAALYTTARLGLAGRVSDDVKRVLGRPTMSFREWAKRNVTAFDPSADEPENNSLNGSE</sequence>
<evidence type="ECO:0000313" key="3">
    <source>
        <dbReference type="Proteomes" id="UP000663292"/>
    </source>
</evidence>
<dbReference type="InterPro" id="IPR016040">
    <property type="entry name" value="NAD(P)-bd_dom"/>
</dbReference>
<reference evidence="2 3" key="1">
    <citation type="submission" date="2020-11" db="EMBL/GenBank/DDBJ databases">
        <title>Carbohydrate-dependent, anaerobic sulfur respiration: A novel catabolism in halophilic archaea.</title>
        <authorList>
            <person name="Sorokin D.Y."/>
            <person name="Messina E."/>
            <person name="Smedile F."/>
            <person name="La Cono V."/>
            <person name="Hallsworth J.E."/>
            <person name="Yakimov M.M."/>
        </authorList>
    </citation>
    <scope>NUCLEOTIDE SEQUENCE [LARGE SCALE GENOMIC DNA]</scope>
    <source>
        <strain evidence="2 3">HSR-Est</strain>
    </source>
</reference>
<accession>A0A897NPV8</accession>
<dbReference type="Pfam" id="PF13460">
    <property type="entry name" value="NAD_binding_10"/>
    <property type="match status" value="1"/>
</dbReference>
<dbReference type="EMBL" id="CP064791">
    <property type="protein sequence ID" value="QSG14271.1"/>
    <property type="molecule type" value="Genomic_DNA"/>
</dbReference>
<dbReference type="SUPFAM" id="SSF51735">
    <property type="entry name" value="NAD(P)-binding Rossmann-fold domains"/>
    <property type="match status" value="1"/>
</dbReference>
<evidence type="ECO:0000259" key="1">
    <source>
        <dbReference type="Pfam" id="PF13460"/>
    </source>
</evidence>
<dbReference type="PANTHER" id="PTHR43162:SF1">
    <property type="entry name" value="PRESTALK A DIFFERENTIATION PROTEIN A"/>
    <property type="match status" value="1"/>
</dbReference>
<organism evidence="2 3">
    <name type="scientific">Halapricum desulfuricans</name>
    <dbReference type="NCBI Taxonomy" id="2841257"/>
    <lineage>
        <taxon>Archaea</taxon>
        <taxon>Methanobacteriati</taxon>
        <taxon>Methanobacteriota</taxon>
        <taxon>Stenosarchaea group</taxon>
        <taxon>Halobacteria</taxon>
        <taxon>Halobacteriales</taxon>
        <taxon>Haloarculaceae</taxon>
        <taxon>Halapricum</taxon>
    </lineage>
</organism>
<dbReference type="GeneID" id="68857366"/>
<name>A0A897NPV8_9EURY</name>
<proteinExistence type="predicted"/>
<dbReference type="InterPro" id="IPR051604">
    <property type="entry name" value="Ergot_Alk_Oxidoreductase"/>
</dbReference>
<dbReference type="RefSeq" id="WP_229122214.1">
    <property type="nucleotide sequence ID" value="NZ_CP064791.1"/>
</dbReference>
<dbReference type="InterPro" id="IPR036291">
    <property type="entry name" value="NAD(P)-bd_dom_sf"/>
</dbReference>